<dbReference type="EMBL" id="GL988045">
    <property type="protein sequence ID" value="EGS18906.1"/>
    <property type="molecule type" value="Genomic_DNA"/>
</dbReference>
<evidence type="ECO:0000256" key="1">
    <source>
        <dbReference type="ARBA" id="ARBA00006961"/>
    </source>
</evidence>
<dbReference type="FunFam" id="3.40.50.360:FF:000001">
    <property type="entry name" value="NAD(P)H dehydrogenase (Quinone) FQR1-like"/>
    <property type="match status" value="1"/>
</dbReference>
<dbReference type="GO" id="GO:0016020">
    <property type="term" value="C:membrane"/>
    <property type="evidence" value="ECO:0007669"/>
    <property type="project" value="TreeGrafter"/>
</dbReference>
<organism evidence="5">
    <name type="scientific">Chaetomium thermophilum (strain DSM 1495 / CBS 144.50 / IMI 039719)</name>
    <name type="common">Thermochaetoides thermophila</name>
    <dbReference type="NCBI Taxonomy" id="759272"/>
    <lineage>
        <taxon>Eukaryota</taxon>
        <taxon>Fungi</taxon>
        <taxon>Dikarya</taxon>
        <taxon>Ascomycota</taxon>
        <taxon>Pezizomycotina</taxon>
        <taxon>Sordariomycetes</taxon>
        <taxon>Sordariomycetidae</taxon>
        <taxon>Sordariales</taxon>
        <taxon>Chaetomiaceae</taxon>
        <taxon>Thermochaetoides</taxon>
    </lineage>
</organism>
<dbReference type="Pfam" id="PF03358">
    <property type="entry name" value="FMN_red"/>
    <property type="match status" value="1"/>
</dbReference>
<dbReference type="NCBIfam" id="TIGR01755">
    <property type="entry name" value="flav_wrbA"/>
    <property type="match status" value="1"/>
</dbReference>
<feature type="region of interest" description="Disordered" evidence="2">
    <location>
        <begin position="250"/>
        <end position="271"/>
    </location>
</feature>
<protein>
    <submittedName>
        <fullName evidence="4">Putative cytoplasm protein</fullName>
    </submittedName>
</protein>
<dbReference type="Pfam" id="PF09811">
    <property type="entry name" value="Yae1_N"/>
    <property type="match status" value="1"/>
</dbReference>
<dbReference type="InterPro" id="IPR029039">
    <property type="entry name" value="Flavoprotein-like_sf"/>
</dbReference>
<name>G0SBY0_CHATD</name>
<dbReference type="InterPro" id="IPR008254">
    <property type="entry name" value="Flavodoxin/NO_synth"/>
</dbReference>
<accession>G0SBY0</accession>
<dbReference type="PROSITE" id="PS50902">
    <property type="entry name" value="FLAVODOXIN_LIKE"/>
    <property type="match status" value="1"/>
</dbReference>
<evidence type="ECO:0000313" key="4">
    <source>
        <dbReference type="EMBL" id="EGS18906.1"/>
    </source>
</evidence>
<dbReference type="eggNOG" id="KOG3135">
    <property type="taxonomic scope" value="Eukaryota"/>
</dbReference>
<feature type="domain" description="Flavodoxin-like" evidence="3">
    <location>
        <begin position="5"/>
        <end position="195"/>
    </location>
</feature>
<dbReference type="InterPro" id="IPR005025">
    <property type="entry name" value="FMN_Rdtase-like_dom"/>
</dbReference>
<feature type="compositionally biased region" description="Acidic residues" evidence="2">
    <location>
        <begin position="478"/>
        <end position="489"/>
    </location>
</feature>
<dbReference type="PANTHER" id="PTHR30546:SF23">
    <property type="entry name" value="FLAVOPROTEIN-LIKE PROTEIN YCP4-RELATED"/>
    <property type="match status" value="1"/>
</dbReference>
<dbReference type="STRING" id="759272.G0SBY0"/>
<proteinExistence type="inferred from homology"/>
<comment type="similarity">
    <text evidence="1">Belongs to the WrbA family.</text>
</comment>
<dbReference type="Gene3D" id="3.40.50.360">
    <property type="match status" value="1"/>
</dbReference>
<sequence length="517" mass="56266">MAPKIAIVFYSMYGHIRQLAEAEKEGVEKAGGTADLYQVPETLPQEVLDKMHAPPKPADIPILEDPSILQQYDGFLLGVPTRYGNFPAQWKAFWDKTGKQWSTGGFWGKYAGVFISTASAGGGQESTALAIISTLTHHGIIFVPLGYYPAFGLLTDLSEVRGGSPWGAGTFAGADGSRQPSDKEKELARIQGEKFYQTVAKSVEMRLHYPSEPSDRDLPFTVAVHSPDFATPHDTATHTSLDDVWADDPATIPNSPDFSQYRQPYQPEGEQSLLQRQQQQLPISDVPRLQQSYTTLGYRDGIAEGKAKTAQAGFDEGYGLGATLGARAGMLLGVLEGLVGAVGLRALQVSAAASSAAAEGTSLSAVVGRREGGQEDDDGNEGAIMRREAVRLEDLLQQARQELRIAPGGNGGVFAAEYFDLADGTWRYEVLGQEHREGEVVFADVADAHPLVRKWDWIVKAEAARYGIDWDVLKDEEVGRDEEEDDGEEDLARGGKARRERQSRSLVRNAGVPALDW</sequence>
<evidence type="ECO:0000256" key="2">
    <source>
        <dbReference type="SAM" id="MobiDB-lite"/>
    </source>
</evidence>
<gene>
    <name evidence="4" type="ORF">CTHT_0055190</name>
</gene>
<keyword evidence="5" id="KW-1185">Reference proteome</keyword>
<dbReference type="HOGENOM" id="CLU_526747_0_0_1"/>
<dbReference type="GO" id="GO:0003955">
    <property type="term" value="F:NAD(P)H dehydrogenase (quinone) activity"/>
    <property type="evidence" value="ECO:0007669"/>
    <property type="project" value="InterPro"/>
</dbReference>
<evidence type="ECO:0000259" key="3">
    <source>
        <dbReference type="PROSITE" id="PS50902"/>
    </source>
</evidence>
<feature type="region of interest" description="Disordered" evidence="2">
    <location>
        <begin position="477"/>
        <end position="517"/>
    </location>
</feature>
<dbReference type="Proteomes" id="UP000008066">
    <property type="component" value="Unassembled WGS sequence"/>
</dbReference>
<feature type="compositionally biased region" description="Polar residues" evidence="2">
    <location>
        <begin position="252"/>
        <end position="263"/>
    </location>
</feature>
<dbReference type="KEGG" id="cthr:CTHT_0055190"/>
<dbReference type="GO" id="GO:0010181">
    <property type="term" value="F:FMN binding"/>
    <property type="evidence" value="ECO:0007669"/>
    <property type="project" value="InterPro"/>
</dbReference>
<dbReference type="RefSeq" id="XP_006695851.1">
    <property type="nucleotide sequence ID" value="XM_006695788.1"/>
</dbReference>
<dbReference type="NCBIfam" id="NF002999">
    <property type="entry name" value="PRK03767.1"/>
    <property type="match status" value="1"/>
</dbReference>
<dbReference type="OrthoDB" id="504689at2759"/>
<dbReference type="SUPFAM" id="SSF52218">
    <property type="entry name" value="Flavoproteins"/>
    <property type="match status" value="1"/>
</dbReference>
<dbReference type="InterPro" id="IPR019191">
    <property type="entry name" value="Essential_protein_Yae1_N"/>
</dbReference>
<evidence type="ECO:0000313" key="5">
    <source>
        <dbReference type="Proteomes" id="UP000008066"/>
    </source>
</evidence>
<reference evidence="4 5" key="1">
    <citation type="journal article" date="2011" name="Cell">
        <title>Insight into structure and assembly of the nuclear pore complex by utilizing the genome of a eukaryotic thermophile.</title>
        <authorList>
            <person name="Amlacher S."/>
            <person name="Sarges P."/>
            <person name="Flemming D."/>
            <person name="van Noort V."/>
            <person name="Kunze R."/>
            <person name="Devos D.P."/>
            <person name="Arumugam M."/>
            <person name="Bork P."/>
            <person name="Hurt E."/>
        </authorList>
    </citation>
    <scope>NUCLEOTIDE SEQUENCE [LARGE SCALE GENOMIC DNA]</scope>
    <source>
        <strain evidence="5">DSM 1495 / CBS 144.50 / IMI 039719</strain>
    </source>
</reference>
<dbReference type="PANTHER" id="PTHR30546">
    <property type="entry name" value="FLAVODOXIN-RELATED PROTEIN WRBA-RELATED"/>
    <property type="match status" value="1"/>
</dbReference>
<dbReference type="GeneID" id="18259557"/>
<dbReference type="InterPro" id="IPR010089">
    <property type="entry name" value="Flavoprotein_WrbA-like"/>
</dbReference>
<dbReference type="AlphaFoldDB" id="G0SBY0"/>